<evidence type="ECO:0000256" key="1">
    <source>
        <dbReference type="ARBA" id="ARBA00004141"/>
    </source>
</evidence>
<evidence type="ECO:0000256" key="4">
    <source>
        <dbReference type="ARBA" id="ARBA00023136"/>
    </source>
</evidence>
<keyword evidence="3 5" id="KW-1133">Transmembrane helix</keyword>
<dbReference type="GO" id="GO:0016020">
    <property type="term" value="C:membrane"/>
    <property type="evidence" value="ECO:0007669"/>
    <property type="project" value="UniProtKB-SubCell"/>
</dbReference>
<dbReference type="InterPro" id="IPR021147">
    <property type="entry name" value="DUF697"/>
</dbReference>
<name>F8TTM5_9BACT</name>
<dbReference type="Pfam" id="PF05128">
    <property type="entry name" value="DUF697"/>
    <property type="match status" value="1"/>
</dbReference>
<evidence type="ECO:0000313" key="6">
    <source>
        <dbReference type="EMBL" id="AEH26536.1"/>
    </source>
</evidence>
<sequence length="151" mass="15478">MTSETSVASPTDPIVRKWTYAAAGAGLIPIPLVDLAAIAGIQLKLIADLSKHYGVPFNKNQGKAALGALTGTVVARQLTPIASSALKMIPIVGTVGGVVAMAGTAGASTYAVGRVFDMHFASGGTLLDFDASKVKSVFTREYEKGKAVARS</sequence>
<dbReference type="EMBL" id="JF342593">
    <property type="protein sequence ID" value="AEH26536.1"/>
    <property type="molecule type" value="Genomic_DNA"/>
</dbReference>
<proteinExistence type="predicted"/>
<keyword evidence="4 5" id="KW-0472">Membrane</keyword>
<evidence type="ECO:0000256" key="3">
    <source>
        <dbReference type="ARBA" id="ARBA00022989"/>
    </source>
</evidence>
<evidence type="ECO:0000256" key="5">
    <source>
        <dbReference type="SAM" id="Phobius"/>
    </source>
</evidence>
<reference evidence="6" key="1">
    <citation type="journal article" date="2011" name="FEMS Microbiol. Ecol.">
        <title>Polyketide synthase pathways identified from a metagenomic library are derived from soil Acidobacteria.</title>
        <authorList>
            <person name="Parsley L.C."/>
            <person name="Linneman J."/>
            <person name="Goode A.M."/>
            <person name="Becklund K."/>
            <person name="George I."/>
            <person name="Goodman R.M."/>
            <person name="Lopanik N.B."/>
            <person name="Liles M.R."/>
        </authorList>
    </citation>
    <scope>NUCLEOTIDE SEQUENCE</scope>
</reference>
<dbReference type="AlphaFoldDB" id="F8TTM5"/>
<protein>
    <submittedName>
        <fullName evidence="6">GTPase domain-containing protein</fullName>
    </submittedName>
</protein>
<comment type="subcellular location">
    <subcellularLocation>
        <location evidence="1">Membrane</location>
        <topology evidence="1">Multi-pass membrane protein</topology>
    </subcellularLocation>
</comment>
<organism evidence="6">
    <name type="scientific">uncultured Acidobacteria bacterium C5</name>
    <dbReference type="NCBI Taxonomy" id="1036856"/>
    <lineage>
        <taxon>Bacteria</taxon>
        <taxon>Pseudomonadati</taxon>
        <taxon>Acidobacteriota</taxon>
        <taxon>environmental samples</taxon>
    </lineage>
</organism>
<feature type="transmembrane region" description="Helical" evidence="5">
    <location>
        <begin position="20"/>
        <end position="41"/>
    </location>
</feature>
<keyword evidence="2 5" id="KW-0812">Transmembrane</keyword>
<evidence type="ECO:0000256" key="2">
    <source>
        <dbReference type="ARBA" id="ARBA00022692"/>
    </source>
</evidence>
<accession>F8TTM5</accession>